<sequence>MIRSLGLRLAAGAVIAIALALSVVWWTLETQFSTYVASRYREEMQAVSDAVAAGLVVRNGQLVIQREPADTRFANPFGGRFWQVSPDGGEPLRSRSLWDTVLPDRSDMQAAYGFSRAEGPEGGPLLVLSQPSMISAGGTAHRFVIHAAFPESEFDAALTDFQNPLRVMLLTMALLLSFAAFLQGFLGLEPLRRLRAHVAAVREGRENRIADYGPSEVQPLVSELNQLLKERENAVERARSRASDLAHGLKTPLTVLAHLAESLPDKERAIALEQVDLILQRAGRQLQAARMGVERMAETPLAVLIRRLVNVFAPVTEERGIVWSIDVDETLVLPMDPADLAEALGNLLDNAAKWTGSHIHVSAEKRGEAAIISVADDGPGIADDDRATILRRGASLGGEGSGHGLGLAIAADIAAAYGGKITLGRSGEGGLLVQMSVSTSGERRPSANPA</sequence>
<comment type="catalytic activity">
    <reaction evidence="1">
        <text>ATP + protein L-histidine = ADP + protein N-phospho-L-histidine.</text>
        <dbReference type="EC" id="2.7.13.3"/>
    </reaction>
</comment>
<evidence type="ECO:0000256" key="3">
    <source>
        <dbReference type="ARBA" id="ARBA00012438"/>
    </source>
</evidence>
<dbReference type="PANTHER" id="PTHR45436:SF5">
    <property type="entry name" value="SENSOR HISTIDINE KINASE TRCS"/>
    <property type="match status" value="1"/>
</dbReference>
<organism evidence="14 15">
    <name type="scientific">Allorhizobium borbori</name>
    <dbReference type="NCBI Taxonomy" id="485907"/>
    <lineage>
        <taxon>Bacteria</taxon>
        <taxon>Pseudomonadati</taxon>
        <taxon>Pseudomonadota</taxon>
        <taxon>Alphaproteobacteria</taxon>
        <taxon>Hyphomicrobiales</taxon>
        <taxon>Rhizobiaceae</taxon>
        <taxon>Rhizobium/Agrobacterium group</taxon>
        <taxon>Allorhizobium</taxon>
    </lineage>
</organism>
<keyword evidence="7 14" id="KW-0418">Kinase</keyword>
<dbReference type="EMBL" id="JACIDU010000008">
    <property type="protein sequence ID" value="MBB4103769.1"/>
    <property type="molecule type" value="Genomic_DNA"/>
</dbReference>
<dbReference type="InterPro" id="IPR036097">
    <property type="entry name" value="HisK_dim/P_sf"/>
</dbReference>
<evidence type="ECO:0000256" key="7">
    <source>
        <dbReference type="ARBA" id="ARBA00022777"/>
    </source>
</evidence>
<dbReference type="PROSITE" id="PS50109">
    <property type="entry name" value="HIS_KIN"/>
    <property type="match status" value="1"/>
</dbReference>
<evidence type="ECO:0000256" key="8">
    <source>
        <dbReference type="ARBA" id="ARBA00022989"/>
    </source>
</evidence>
<dbReference type="RefSeq" id="WP_183792602.1">
    <property type="nucleotide sequence ID" value="NZ_JACIDU010000008.1"/>
</dbReference>
<dbReference type="PRINTS" id="PR00344">
    <property type="entry name" value="BCTRLSENSOR"/>
</dbReference>
<dbReference type="InterPro" id="IPR004358">
    <property type="entry name" value="Sig_transdc_His_kin-like_C"/>
</dbReference>
<dbReference type="GO" id="GO:0000155">
    <property type="term" value="F:phosphorelay sensor kinase activity"/>
    <property type="evidence" value="ECO:0007669"/>
    <property type="project" value="InterPro"/>
</dbReference>
<dbReference type="Gene3D" id="3.30.565.10">
    <property type="entry name" value="Histidine kinase-like ATPase, C-terminal domain"/>
    <property type="match status" value="1"/>
</dbReference>
<dbReference type="PROSITE" id="PS50885">
    <property type="entry name" value="HAMP"/>
    <property type="match status" value="1"/>
</dbReference>
<dbReference type="Pfam" id="PF02518">
    <property type="entry name" value="HATPase_c"/>
    <property type="match status" value="1"/>
</dbReference>
<dbReference type="InterPro" id="IPR036890">
    <property type="entry name" value="HATPase_C_sf"/>
</dbReference>
<dbReference type="AlphaFoldDB" id="A0A7W6K252"/>
<dbReference type="InterPro" id="IPR003660">
    <property type="entry name" value="HAMP_dom"/>
</dbReference>
<dbReference type="SMART" id="SM00387">
    <property type="entry name" value="HATPase_c"/>
    <property type="match status" value="1"/>
</dbReference>
<dbReference type="Proteomes" id="UP000584824">
    <property type="component" value="Unassembled WGS sequence"/>
</dbReference>
<keyword evidence="10 11" id="KW-0472">Membrane</keyword>
<dbReference type="GO" id="GO:0005886">
    <property type="term" value="C:plasma membrane"/>
    <property type="evidence" value="ECO:0007669"/>
    <property type="project" value="TreeGrafter"/>
</dbReference>
<accession>A0A7W6K252</accession>
<dbReference type="EC" id="2.7.13.3" evidence="3"/>
<reference evidence="14 15" key="1">
    <citation type="submission" date="2020-08" db="EMBL/GenBank/DDBJ databases">
        <title>Genomic Encyclopedia of Type Strains, Phase IV (KMG-IV): sequencing the most valuable type-strain genomes for metagenomic binning, comparative biology and taxonomic classification.</title>
        <authorList>
            <person name="Goeker M."/>
        </authorList>
    </citation>
    <scope>NUCLEOTIDE SEQUENCE [LARGE SCALE GENOMIC DNA]</scope>
    <source>
        <strain evidence="14 15">DSM 26385</strain>
    </source>
</reference>
<comment type="caution">
    <text evidence="14">The sequence shown here is derived from an EMBL/GenBank/DDBJ whole genome shotgun (WGS) entry which is preliminary data.</text>
</comment>
<keyword evidence="4" id="KW-0597">Phosphoprotein</keyword>
<feature type="domain" description="Histidine kinase" evidence="12">
    <location>
        <begin position="244"/>
        <end position="441"/>
    </location>
</feature>
<keyword evidence="8 11" id="KW-1133">Transmembrane helix</keyword>
<evidence type="ECO:0000259" key="12">
    <source>
        <dbReference type="PROSITE" id="PS50109"/>
    </source>
</evidence>
<keyword evidence="9" id="KW-0902">Two-component regulatory system</keyword>
<evidence type="ECO:0000313" key="15">
    <source>
        <dbReference type="Proteomes" id="UP000584824"/>
    </source>
</evidence>
<evidence type="ECO:0000256" key="11">
    <source>
        <dbReference type="SAM" id="Phobius"/>
    </source>
</evidence>
<dbReference type="SUPFAM" id="SSF47384">
    <property type="entry name" value="Homodimeric domain of signal transducing histidine kinase"/>
    <property type="match status" value="1"/>
</dbReference>
<protein>
    <recommendedName>
        <fullName evidence="3">histidine kinase</fullName>
        <ecNumber evidence="3">2.7.13.3</ecNumber>
    </recommendedName>
</protein>
<comment type="subcellular location">
    <subcellularLocation>
        <location evidence="2">Membrane</location>
    </subcellularLocation>
</comment>
<keyword evidence="15" id="KW-1185">Reference proteome</keyword>
<keyword evidence="6 11" id="KW-0812">Transmembrane</keyword>
<proteinExistence type="predicted"/>
<dbReference type="Gene3D" id="1.10.287.130">
    <property type="match status" value="1"/>
</dbReference>
<feature type="domain" description="HAMP" evidence="13">
    <location>
        <begin position="185"/>
        <end position="236"/>
    </location>
</feature>
<dbReference type="InterPro" id="IPR003594">
    <property type="entry name" value="HATPase_dom"/>
</dbReference>
<feature type="transmembrane region" description="Helical" evidence="11">
    <location>
        <begin position="7"/>
        <end position="28"/>
    </location>
</feature>
<evidence type="ECO:0000259" key="13">
    <source>
        <dbReference type="PROSITE" id="PS50885"/>
    </source>
</evidence>
<dbReference type="PANTHER" id="PTHR45436">
    <property type="entry name" value="SENSOR HISTIDINE KINASE YKOH"/>
    <property type="match status" value="1"/>
</dbReference>
<dbReference type="InterPro" id="IPR050428">
    <property type="entry name" value="TCS_sensor_his_kinase"/>
</dbReference>
<evidence type="ECO:0000256" key="6">
    <source>
        <dbReference type="ARBA" id="ARBA00022692"/>
    </source>
</evidence>
<evidence type="ECO:0000256" key="9">
    <source>
        <dbReference type="ARBA" id="ARBA00023012"/>
    </source>
</evidence>
<name>A0A7W6K252_9HYPH</name>
<evidence type="ECO:0000256" key="4">
    <source>
        <dbReference type="ARBA" id="ARBA00022553"/>
    </source>
</evidence>
<dbReference type="CDD" id="cd00082">
    <property type="entry name" value="HisKA"/>
    <property type="match status" value="1"/>
</dbReference>
<gene>
    <name evidence="14" type="ORF">GGQ66_002337</name>
</gene>
<evidence type="ECO:0000256" key="5">
    <source>
        <dbReference type="ARBA" id="ARBA00022679"/>
    </source>
</evidence>
<evidence type="ECO:0000256" key="2">
    <source>
        <dbReference type="ARBA" id="ARBA00004370"/>
    </source>
</evidence>
<keyword evidence="5" id="KW-0808">Transferase</keyword>
<evidence type="ECO:0000256" key="1">
    <source>
        <dbReference type="ARBA" id="ARBA00000085"/>
    </source>
</evidence>
<dbReference type="InterPro" id="IPR005467">
    <property type="entry name" value="His_kinase_dom"/>
</dbReference>
<dbReference type="SUPFAM" id="SSF55874">
    <property type="entry name" value="ATPase domain of HSP90 chaperone/DNA topoisomerase II/histidine kinase"/>
    <property type="match status" value="1"/>
</dbReference>
<evidence type="ECO:0000256" key="10">
    <source>
        <dbReference type="ARBA" id="ARBA00023136"/>
    </source>
</evidence>
<evidence type="ECO:0000313" key="14">
    <source>
        <dbReference type="EMBL" id="MBB4103769.1"/>
    </source>
</evidence>
<dbReference type="InterPro" id="IPR003661">
    <property type="entry name" value="HisK_dim/P_dom"/>
</dbReference>
<feature type="transmembrane region" description="Helical" evidence="11">
    <location>
        <begin position="167"/>
        <end position="188"/>
    </location>
</feature>